<evidence type="ECO:0000313" key="3">
    <source>
        <dbReference type="Proteomes" id="UP000240739"/>
    </source>
</evidence>
<dbReference type="SUPFAM" id="SSF53335">
    <property type="entry name" value="S-adenosyl-L-methionine-dependent methyltransferases"/>
    <property type="match status" value="1"/>
</dbReference>
<protein>
    <submittedName>
        <fullName evidence="2">Spermidine synthase</fullName>
    </submittedName>
</protein>
<organism evidence="2 3">
    <name type="scientific">Paraconexibacter algicola</name>
    <dbReference type="NCBI Taxonomy" id="2133960"/>
    <lineage>
        <taxon>Bacteria</taxon>
        <taxon>Bacillati</taxon>
        <taxon>Actinomycetota</taxon>
        <taxon>Thermoleophilia</taxon>
        <taxon>Solirubrobacterales</taxon>
        <taxon>Paraconexibacteraceae</taxon>
        <taxon>Paraconexibacter</taxon>
    </lineage>
</organism>
<evidence type="ECO:0000256" key="1">
    <source>
        <dbReference type="ARBA" id="ARBA00023115"/>
    </source>
</evidence>
<dbReference type="CDD" id="cd02440">
    <property type="entry name" value="AdoMet_MTases"/>
    <property type="match status" value="1"/>
</dbReference>
<dbReference type="GO" id="GO:0006596">
    <property type="term" value="P:polyamine biosynthetic process"/>
    <property type="evidence" value="ECO:0007669"/>
    <property type="project" value="UniProtKB-KW"/>
</dbReference>
<dbReference type="PANTHER" id="PTHR43317:SF1">
    <property type="entry name" value="THERMOSPERMINE SYNTHASE ACAULIS5"/>
    <property type="match status" value="1"/>
</dbReference>
<dbReference type="RefSeq" id="WP_107566675.1">
    <property type="nucleotide sequence ID" value="NZ_PYYB01000001.1"/>
</dbReference>
<dbReference type="InterPro" id="IPR029063">
    <property type="entry name" value="SAM-dependent_MTases_sf"/>
</dbReference>
<dbReference type="Gene3D" id="3.40.50.150">
    <property type="entry name" value="Vaccinia Virus protein VP39"/>
    <property type="match status" value="1"/>
</dbReference>
<evidence type="ECO:0000313" key="2">
    <source>
        <dbReference type="EMBL" id="PTL58237.1"/>
    </source>
</evidence>
<dbReference type="OrthoDB" id="8221452at2"/>
<reference evidence="2 3" key="1">
    <citation type="submission" date="2018-03" db="EMBL/GenBank/DDBJ databases">
        <title>Aquarubrobacter algicola gen. nov., sp. nov., a novel actinobacterium isolated from shallow eutrophic lake during the end of cyanobacterial harmful algal blooms.</title>
        <authorList>
            <person name="Chun S.J."/>
        </authorList>
    </citation>
    <scope>NUCLEOTIDE SEQUENCE [LARGE SCALE GENOMIC DNA]</scope>
    <source>
        <strain evidence="2 3">Seoho-28</strain>
    </source>
</reference>
<accession>A0A2T4UG92</accession>
<keyword evidence="1" id="KW-0620">Polyamine biosynthesis</keyword>
<sequence length="259" mass="27699">MARRRAQDIVVARVGELVVERDPARPTGRLLRQGDMDASYVDLADVRHLEFDYLRWARLVLRAAGARRVLHVGGAGCALARALADEDREGRQEVVEIDPAVLEVAREHLGLRRAPGLRVRVGDGRERIAARPDDSHDAIVLDAFVGARVPRHLVTLEALTDAARVAPLTLVNLVDTRALDDTRAVAASLLRAYEHVVALGARGLRGAGNVVLAGAAAPLPAARLESAAAADRSPARLVLGTDLARLVGGVQPWRDLGVG</sequence>
<dbReference type="AlphaFoldDB" id="A0A2T4UG92"/>
<name>A0A2T4UG92_9ACTN</name>
<proteinExistence type="predicted"/>
<dbReference type="PANTHER" id="PTHR43317">
    <property type="entry name" value="THERMOSPERMINE SYNTHASE ACAULIS5"/>
    <property type="match status" value="1"/>
</dbReference>
<gene>
    <name evidence="2" type="ORF">C7Y72_00525</name>
</gene>
<dbReference type="NCBIfam" id="NF037959">
    <property type="entry name" value="MFS_SpdSyn"/>
    <property type="match status" value="1"/>
</dbReference>
<dbReference type="Proteomes" id="UP000240739">
    <property type="component" value="Unassembled WGS sequence"/>
</dbReference>
<dbReference type="EMBL" id="PYYB01000001">
    <property type="protein sequence ID" value="PTL58237.1"/>
    <property type="molecule type" value="Genomic_DNA"/>
</dbReference>
<comment type="caution">
    <text evidence="2">The sequence shown here is derived from an EMBL/GenBank/DDBJ whole genome shotgun (WGS) entry which is preliminary data.</text>
</comment>
<keyword evidence="3" id="KW-1185">Reference proteome</keyword>